<sequence length="626" mass="71700">MTNVSDFEKPEAHVITRKQVYNFWISLTQGEWHRDVDDFKSAQLLVAEQDGYELLQGLQEPGISLAFVTPCFTDSQKFDRAKMTEVFIDATFGTNKHGFELYCVLTEYDLVSLPLSYLLLDTRGIQEDGKRGSRLTTWLMELRNAGLTPKWVHTDKDFAEVTAASLAFGRNNDGYNHHLCLWHSLRAISQHIRGKAEGRGGDAVDTARASIRRAALPPYLHFLCGETEWILSRGLKRLCTADQANVLRTMVKRHLLRHPILPKVVVDKGIVAESLHYETYEEIHASAIKEMLEYCKLIGQPKLFRYFWCNWYRPSVGNVGSRWEIASLCGKPGSSTVPISRTTMRLESHWRILKKDYTSHLVRPRLDLLCYIMCTGLVRSRLHLYVQVGAGRQKPSLYEDFVHLWRKCADLIDDSVISQRDQVYHADKVQGVCSCPSFIFNSRYMCKHLISFYSSPHPDRNGKYIVRPPPAFSSELFQECLPLILFSGYGIGGTSSGGTESVRLDSELINSIGDDDEPVEISYTEELDSFELMASENPEINERDDEPLRKLREIMNWATGDGSRSNPRMQRDVCSFVRDQEGFIARYKRPYEDAMGSTRSADGQTMREAARSYYYMRPQNQCHRSI</sequence>
<dbReference type="STRING" id="675824.A0A1E3PTL4"/>
<keyword evidence="1" id="KW-0863">Zinc-finger</keyword>
<dbReference type="EMBL" id="KV454335">
    <property type="protein sequence ID" value="ODQ68751.1"/>
    <property type="molecule type" value="Genomic_DNA"/>
</dbReference>
<name>A0A1E3PTL4_LIPST</name>
<dbReference type="OrthoDB" id="4364923at2759"/>
<organism evidence="3 4">
    <name type="scientific">Lipomyces starkeyi NRRL Y-11557</name>
    <dbReference type="NCBI Taxonomy" id="675824"/>
    <lineage>
        <taxon>Eukaryota</taxon>
        <taxon>Fungi</taxon>
        <taxon>Dikarya</taxon>
        <taxon>Ascomycota</taxon>
        <taxon>Saccharomycotina</taxon>
        <taxon>Lipomycetes</taxon>
        <taxon>Lipomycetales</taxon>
        <taxon>Lipomycetaceae</taxon>
        <taxon>Lipomyces</taxon>
    </lineage>
</organism>
<protein>
    <recommendedName>
        <fullName evidence="2">SWIM-type domain-containing protein</fullName>
    </recommendedName>
</protein>
<keyword evidence="1" id="KW-0862">Zinc</keyword>
<reference evidence="3 4" key="1">
    <citation type="journal article" date="2016" name="Proc. Natl. Acad. Sci. U.S.A.">
        <title>Comparative genomics of biotechnologically important yeasts.</title>
        <authorList>
            <person name="Riley R."/>
            <person name="Haridas S."/>
            <person name="Wolfe K.H."/>
            <person name="Lopes M.R."/>
            <person name="Hittinger C.T."/>
            <person name="Goeker M."/>
            <person name="Salamov A.A."/>
            <person name="Wisecaver J.H."/>
            <person name="Long T.M."/>
            <person name="Calvey C.H."/>
            <person name="Aerts A.L."/>
            <person name="Barry K.W."/>
            <person name="Choi C."/>
            <person name="Clum A."/>
            <person name="Coughlan A.Y."/>
            <person name="Deshpande S."/>
            <person name="Douglass A.P."/>
            <person name="Hanson S.J."/>
            <person name="Klenk H.-P."/>
            <person name="LaButti K.M."/>
            <person name="Lapidus A."/>
            <person name="Lindquist E.A."/>
            <person name="Lipzen A.M."/>
            <person name="Meier-Kolthoff J.P."/>
            <person name="Ohm R.A."/>
            <person name="Otillar R.P."/>
            <person name="Pangilinan J.L."/>
            <person name="Peng Y."/>
            <person name="Rokas A."/>
            <person name="Rosa C.A."/>
            <person name="Scheuner C."/>
            <person name="Sibirny A.A."/>
            <person name="Slot J.C."/>
            <person name="Stielow J.B."/>
            <person name="Sun H."/>
            <person name="Kurtzman C.P."/>
            <person name="Blackwell M."/>
            <person name="Grigoriev I.V."/>
            <person name="Jeffries T.W."/>
        </authorList>
    </citation>
    <scope>NUCLEOTIDE SEQUENCE [LARGE SCALE GENOMIC DNA]</scope>
    <source>
        <strain evidence="3 4">NRRL Y-11557</strain>
    </source>
</reference>
<dbReference type="AlphaFoldDB" id="A0A1E3PTL4"/>
<evidence type="ECO:0000256" key="1">
    <source>
        <dbReference type="PROSITE-ProRule" id="PRU00325"/>
    </source>
</evidence>
<accession>A0A1E3PTL4</accession>
<evidence type="ECO:0000313" key="3">
    <source>
        <dbReference type="EMBL" id="ODQ68751.1"/>
    </source>
</evidence>
<evidence type="ECO:0000259" key="2">
    <source>
        <dbReference type="PROSITE" id="PS50966"/>
    </source>
</evidence>
<dbReference type="PROSITE" id="PS50966">
    <property type="entry name" value="ZF_SWIM"/>
    <property type="match status" value="1"/>
</dbReference>
<keyword evidence="4" id="KW-1185">Reference proteome</keyword>
<keyword evidence="1" id="KW-0479">Metal-binding</keyword>
<proteinExistence type="predicted"/>
<dbReference type="GO" id="GO:0008270">
    <property type="term" value="F:zinc ion binding"/>
    <property type="evidence" value="ECO:0007669"/>
    <property type="project" value="UniProtKB-KW"/>
</dbReference>
<evidence type="ECO:0000313" key="4">
    <source>
        <dbReference type="Proteomes" id="UP000094385"/>
    </source>
</evidence>
<gene>
    <name evidence="3" type="ORF">LIPSTDRAFT_7458</name>
</gene>
<feature type="domain" description="SWIM-type" evidence="2">
    <location>
        <begin position="424"/>
        <end position="457"/>
    </location>
</feature>
<dbReference type="Proteomes" id="UP000094385">
    <property type="component" value="Unassembled WGS sequence"/>
</dbReference>
<dbReference type="InterPro" id="IPR007527">
    <property type="entry name" value="Znf_SWIM"/>
</dbReference>